<dbReference type="PIRSF" id="PIRSF036888">
    <property type="entry name" value="HDGYPm_UCP036888"/>
    <property type="match status" value="1"/>
</dbReference>
<gene>
    <name evidence="2" type="ORF">H9642_00225</name>
</gene>
<comment type="caution">
    <text evidence="2">The sequence shown here is derived from an EMBL/GenBank/DDBJ whole genome shotgun (WGS) entry which is preliminary data.</text>
</comment>
<dbReference type="EMBL" id="JACSQG010000001">
    <property type="protein sequence ID" value="MBD7975609.1"/>
    <property type="molecule type" value="Genomic_DNA"/>
</dbReference>
<evidence type="ECO:0000259" key="1">
    <source>
        <dbReference type="PROSITE" id="PS51833"/>
    </source>
</evidence>
<dbReference type="PROSITE" id="PS51833">
    <property type="entry name" value="HDOD"/>
    <property type="match status" value="1"/>
</dbReference>
<dbReference type="Proteomes" id="UP000611945">
    <property type="component" value="Unassembled WGS sequence"/>
</dbReference>
<dbReference type="InterPro" id="IPR036754">
    <property type="entry name" value="YbaK/aa-tRNA-synt-asso_dom_sf"/>
</dbReference>
<dbReference type="PANTHER" id="PTHR33525:SF3">
    <property type="entry name" value="RIBONUCLEASE Y"/>
    <property type="match status" value="1"/>
</dbReference>
<dbReference type="SUPFAM" id="SSF109604">
    <property type="entry name" value="HD-domain/PDEase-like"/>
    <property type="match status" value="1"/>
</dbReference>
<sequence length="469" mass="52126">MSECFSPQEHVLTPPLIIQQLLRKLAVPVRTRIEEPGQPAAQRVQAVLLEDSAGAVLVLYPRNQLLDLKRLNEVSGRPLSIIKPDRLSRMLTRHGLSSLPALPAITSSPCLYDERLLEQPVLLIEAGVPNLLLDISREHFQLLLGKAKPGLFGQPLSNIRLNLTRPTDDGTEIDQAVQNFTARRIQQRLGETMEIPPLAQTAQRIIKLRADPEANIDDITSVVETDPALAAQVIRWAASPLYAGPGQKVRSVEDAIIRVLGFDLVINLALSLALGRHLNQLSDPKQQRTPYWQQAIYTAALIEGLTRLMPLPQRPETGLAYLSGLLHNFGYLLLAHIFPPHFAMICQHQEANPHLAHGHIEQHLLGITREQIGSWMMRDWAMPDEIVTALRFQHDPDYAGPHCAYPNLVYLAINLLRGRGIGSSPPQPIPDGLLQRLGLEKSQVEHALDKVLKAEAALRELANNISQAR</sequence>
<evidence type="ECO:0000313" key="2">
    <source>
        <dbReference type="EMBL" id="MBD7975609.1"/>
    </source>
</evidence>
<keyword evidence="3" id="KW-1185">Reference proteome</keyword>
<dbReference type="PANTHER" id="PTHR33525">
    <property type="match status" value="1"/>
</dbReference>
<dbReference type="Gene3D" id="3.90.960.10">
    <property type="entry name" value="YbaK/aminoacyl-tRNA synthetase-associated domain"/>
    <property type="match status" value="1"/>
</dbReference>
<dbReference type="InterPro" id="IPR013976">
    <property type="entry name" value="HDOD"/>
</dbReference>
<proteinExistence type="predicted"/>
<dbReference type="InterPro" id="IPR007214">
    <property type="entry name" value="YbaK/aa-tRNA-synth-assoc-dom"/>
</dbReference>
<dbReference type="SUPFAM" id="SSF55826">
    <property type="entry name" value="YbaK/ProRS associated domain"/>
    <property type="match status" value="1"/>
</dbReference>
<dbReference type="Gene3D" id="1.10.3210.10">
    <property type="entry name" value="Hypothetical protein af1432"/>
    <property type="match status" value="1"/>
</dbReference>
<name>A0ABR8TIM6_9PSED</name>
<dbReference type="InterPro" id="IPR052340">
    <property type="entry name" value="RNase_Y/CdgJ"/>
</dbReference>
<dbReference type="InterPro" id="IPR014627">
    <property type="entry name" value="UCP036888_HDGYP-like"/>
</dbReference>
<dbReference type="Pfam" id="PF08668">
    <property type="entry name" value="HDOD"/>
    <property type="match status" value="1"/>
</dbReference>
<protein>
    <submittedName>
        <fullName evidence="2">HDOD domain-containing protein</fullName>
    </submittedName>
</protein>
<evidence type="ECO:0000313" key="3">
    <source>
        <dbReference type="Proteomes" id="UP000611945"/>
    </source>
</evidence>
<feature type="domain" description="HDOD" evidence="1">
    <location>
        <begin position="195"/>
        <end position="396"/>
    </location>
</feature>
<dbReference type="CDD" id="cd04332">
    <property type="entry name" value="YbaK_like"/>
    <property type="match status" value="1"/>
</dbReference>
<organism evidence="2 3">
    <name type="scientific">Serpens gallinarum</name>
    <dbReference type="NCBI Taxonomy" id="2763075"/>
    <lineage>
        <taxon>Bacteria</taxon>
        <taxon>Pseudomonadati</taxon>
        <taxon>Pseudomonadota</taxon>
        <taxon>Gammaproteobacteria</taxon>
        <taxon>Pseudomonadales</taxon>
        <taxon>Pseudomonadaceae</taxon>
        <taxon>Pseudomonas</taxon>
    </lineage>
</organism>
<reference evidence="2 3" key="1">
    <citation type="submission" date="2020-08" db="EMBL/GenBank/DDBJ databases">
        <title>A Genomic Blueprint of the Chicken Gut Microbiome.</title>
        <authorList>
            <person name="Gilroy R."/>
            <person name="Ravi A."/>
            <person name="Getino M."/>
            <person name="Pursley I."/>
            <person name="Horton D.L."/>
            <person name="Alikhan N.-F."/>
            <person name="Baker D."/>
            <person name="Gharbi K."/>
            <person name="Hall N."/>
            <person name="Watson M."/>
            <person name="Adriaenssens E.M."/>
            <person name="Foster-Nyarko E."/>
            <person name="Jarju S."/>
            <person name="Secka A."/>
            <person name="Antonio M."/>
            <person name="Oren A."/>
            <person name="Chaudhuri R."/>
            <person name="La Ragione R.M."/>
            <person name="Hildebrand F."/>
            <person name="Pallen M.J."/>
        </authorList>
    </citation>
    <scope>NUCLEOTIDE SEQUENCE [LARGE SCALE GENOMIC DNA]</scope>
    <source>
        <strain evidence="2 3">Sa2CUA2</strain>
    </source>
</reference>
<dbReference type="Pfam" id="PF04073">
    <property type="entry name" value="tRNA_edit"/>
    <property type="match status" value="1"/>
</dbReference>
<accession>A0ABR8TIM6</accession>